<protein>
    <recommendedName>
        <fullName evidence="3">Peptidase aspartic putative domain-containing protein</fullName>
    </recommendedName>
</protein>
<dbReference type="OrthoDB" id="429521at2759"/>
<proteinExistence type="predicted"/>
<dbReference type="GO" id="GO:0071897">
    <property type="term" value="P:DNA biosynthetic process"/>
    <property type="evidence" value="ECO:0007669"/>
    <property type="project" value="UniProtKB-ARBA"/>
</dbReference>
<dbReference type="Pfam" id="PF05380">
    <property type="entry name" value="Peptidase_A17"/>
    <property type="match status" value="1"/>
</dbReference>
<evidence type="ECO:0000313" key="1">
    <source>
        <dbReference type="EMBL" id="GBM53933.1"/>
    </source>
</evidence>
<evidence type="ECO:0000313" key="2">
    <source>
        <dbReference type="Proteomes" id="UP000499080"/>
    </source>
</evidence>
<dbReference type="InterPro" id="IPR008042">
    <property type="entry name" value="Retrotrans_Pao"/>
</dbReference>
<evidence type="ECO:0008006" key="3">
    <source>
        <dbReference type="Google" id="ProtNLM"/>
    </source>
</evidence>
<sequence>MRDHPEENIKQKSNVIETNLLPNSCNRNNVFLMALKVKVYAEDEVIPVRALLDSGCQYSYISKPAIKKLGIKTNNMIKIQNMLFGGRETQNQIPGVYELLIRSMDETFNLLVYDFSEDIICGTVPNVSSSIVINELNKKSIILSDLGNEGCEIGLLLGADFAGMLFMEGSIEIYSGSKFDWEQIPDIIDRFRSYPIGISADIEKAFLQLGIAPEHRNLLRFFYPTDNEQIVYRHCRVVFGVSYGPFLLAAELSHFIEHVPAEDFEIADKLQLSFYDDNCVEGVIDVRQQKEFILKAREILSCGCFNLRNWESNVECKYISTSTETKKLLGILWDLDRDVLKCNVCVDDLKTYGNITKRFILAAVHRIFNPLGILCSATLLPKMLLQNTWKLKLSFDPPLSDDFVKPFLKWWGEVDKLAGIEIPLCFEINDTTQMHVFVDACKDAYTIYVFLRSNTSQVVKDVFVREKSRVDPLIITRLELMTCCIGARLAHSVQRKLNITEIETIFWSDSVIALYWLRGKGGCSVFVSNRIKEIKTVVPNKSNPAGRYRLLSDRCKEFSSSFSHRFILFIGLCSPEIEFSPQKWLGYPTVLTEYKDAPWQLEVGTGLWQIIPTLVKRYLEQCVSLPLEKQPTIVSLWDQKYGSDAITAQYNVHGITFKKEYSFSKNDIIRVSYLNDVTYGPTRYYRGEYLLKTGEKLSMLRSGLATFSTKLDICEKFQKAVVTLKYDGSLFNILYIPKQYKHFELLKEQFPYVYYPKYGLLFIGSKQTLIMEKSLRQRFHTDIEMDFEAFIRQYAHYLKDKLITLHFKIMVKQAQKELTVYYPKNVCKFIGCTTFTDTTRQFALPTPTYLRAVQQNHPWWIVKDI</sequence>
<organism evidence="1 2">
    <name type="scientific">Araneus ventricosus</name>
    <name type="common">Orbweaver spider</name>
    <name type="synonym">Epeira ventricosa</name>
    <dbReference type="NCBI Taxonomy" id="182803"/>
    <lineage>
        <taxon>Eukaryota</taxon>
        <taxon>Metazoa</taxon>
        <taxon>Ecdysozoa</taxon>
        <taxon>Arthropoda</taxon>
        <taxon>Chelicerata</taxon>
        <taxon>Arachnida</taxon>
        <taxon>Araneae</taxon>
        <taxon>Araneomorphae</taxon>
        <taxon>Entelegynae</taxon>
        <taxon>Araneoidea</taxon>
        <taxon>Araneidae</taxon>
        <taxon>Araneus</taxon>
    </lineage>
</organism>
<dbReference type="PANTHER" id="PTHR47331">
    <property type="entry name" value="PHD-TYPE DOMAIN-CONTAINING PROTEIN"/>
    <property type="match status" value="1"/>
</dbReference>
<dbReference type="InterPro" id="IPR043502">
    <property type="entry name" value="DNA/RNA_pol_sf"/>
</dbReference>
<name>A0A4Y2GK08_ARAVE</name>
<dbReference type="Gene3D" id="2.40.70.10">
    <property type="entry name" value="Acid Proteases"/>
    <property type="match status" value="1"/>
</dbReference>
<comment type="caution">
    <text evidence="1">The sequence shown here is derived from an EMBL/GenBank/DDBJ whole genome shotgun (WGS) entry which is preliminary data.</text>
</comment>
<accession>A0A4Y2GK08</accession>
<dbReference type="SUPFAM" id="SSF56672">
    <property type="entry name" value="DNA/RNA polymerases"/>
    <property type="match status" value="2"/>
</dbReference>
<dbReference type="EMBL" id="BGPR01001437">
    <property type="protein sequence ID" value="GBM53933.1"/>
    <property type="molecule type" value="Genomic_DNA"/>
</dbReference>
<keyword evidence="2" id="KW-1185">Reference proteome</keyword>
<reference evidence="1 2" key="1">
    <citation type="journal article" date="2019" name="Sci. Rep.">
        <title>Orb-weaving spider Araneus ventricosus genome elucidates the spidroin gene catalogue.</title>
        <authorList>
            <person name="Kono N."/>
            <person name="Nakamura H."/>
            <person name="Ohtoshi R."/>
            <person name="Moran D.A.P."/>
            <person name="Shinohara A."/>
            <person name="Yoshida Y."/>
            <person name="Fujiwara M."/>
            <person name="Mori M."/>
            <person name="Tomita M."/>
            <person name="Arakawa K."/>
        </authorList>
    </citation>
    <scope>NUCLEOTIDE SEQUENCE [LARGE SCALE GENOMIC DNA]</scope>
</reference>
<dbReference type="InterPro" id="IPR021109">
    <property type="entry name" value="Peptidase_aspartic_dom_sf"/>
</dbReference>
<gene>
    <name evidence="1" type="ORF">AVEN_64851_1</name>
</gene>
<dbReference type="Proteomes" id="UP000499080">
    <property type="component" value="Unassembled WGS sequence"/>
</dbReference>
<dbReference type="AlphaFoldDB" id="A0A4Y2GK08"/>